<dbReference type="Pfam" id="PF13646">
    <property type="entry name" value="HEAT_2"/>
    <property type="match status" value="5"/>
</dbReference>
<evidence type="ECO:0008006" key="4">
    <source>
        <dbReference type="Google" id="ProtNLM"/>
    </source>
</evidence>
<comment type="function">
    <text evidence="2">Catalyzes the hydroxylation of the N(6)-(4-aminobutyl)-L-lysine intermediate produced by deoxyhypusine synthase/DHPS on a critical lysine of the eukaryotic translation initiation factor 5A/eIF-5A. This is the second step of the post-translational modification of that lysine into an unusual amino acid residue named hypusine. Hypusination is unique to mature eIF-5A factor and is essential for its function.</text>
</comment>
<dbReference type="RefSeq" id="WP_339094893.1">
    <property type="nucleotide sequence ID" value="NZ_LR743508.1"/>
</dbReference>
<dbReference type="AlphaFoldDB" id="A0A679JFQ5"/>
<dbReference type="InterPro" id="IPR011989">
    <property type="entry name" value="ARM-like"/>
</dbReference>
<dbReference type="InterPro" id="IPR000357">
    <property type="entry name" value="HEAT"/>
</dbReference>
<evidence type="ECO:0000256" key="2">
    <source>
        <dbReference type="ARBA" id="ARBA00045876"/>
    </source>
</evidence>
<dbReference type="GO" id="GO:0016491">
    <property type="term" value="F:oxidoreductase activity"/>
    <property type="evidence" value="ECO:0007669"/>
    <property type="project" value="TreeGrafter"/>
</dbReference>
<sequence>MPPTPVTEIEERIDALRGQDAGDRHPRVSLDHTPCAAFVAPLLAATTDPDPYIRASAVHALASYEPEEHAQLQEALFKSLADDPDPSVRSAAAEVMARMPGDTVAALLAALGDASADVRMEAVLALSAFEASDVVAAVTDRLHRDSAPEVRERAVMALERLKPEGVAGDLVRALEDPSALVRSAAACALGEHDAGETPVVLDALLLALSDPSAGVRENAARALRYSAAEAIPGLMALLADEASEARREATGALGTLGANQAIGALAERLRNDTDAEVRRGAAAALGDLGTEAATAHLIDAFGQEAESAEVRTEIVRALGSAHDVEALPVLCAALGDADAETREAAAEALQWLLDPEVPASMAALEPLCLALKDAVGSVRAVACGALGALNDARALPFLMQAGRDGTEECRIAALEAIARIDATAGEALLLEALADAATDVRRVAAKSLVLSAHAPIPSEVLDCMADPEGDPFARCDLAKSLAQRGGLEAVPVLLDLLRDGSGHVRAAAAQALCELPDPRAMRPLTALLDDDDEDVRGEAALALAALADDRAIEPLQALLNDDCPPVRRRVVWALSFFTPSKVLPLLVDALQDDDPDVQSTAASALADVCDAPALRRILSALPAGCDDVGSALEEAAAASEEDEGALPRSAASRRVQLGTVHYE</sequence>
<organism evidence="3">
    <name type="scientific">Variovorax paradoxus</name>
    <dbReference type="NCBI Taxonomy" id="34073"/>
    <lineage>
        <taxon>Bacteria</taxon>
        <taxon>Pseudomonadati</taxon>
        <taxon>Pseudomonadota</taxon>
        <taxon>Betaproteobacteria</taxon>
        <taxon>Burkholderiales</taxon>
        <taxon>Comamonadaceae</taxon>
        <taxon>Variovorax</taxon>
    </lineage>
</organism>
<accession>A0A679JFQ5</accession>
<keyword evidence="1" id="KW-0677">Repeat</keyword>
<dbReference type="PANTHER" id="PTHR12697">
    <property type="entry name" value="PBS LYASE HEAT-LIKE PROTEIN"/>
    <property type="match status" value="1"/>
</dbReference>
<proteinExistence type="predicted"/>
<name>A0A679JFQ5_VARPD</name>
<dbReference type="EMBL" id="LR743508">
    <property type="protein sequence ID" value="CAA2110407.1"/>
    <property type="molecule type" value="Genomic_DNA"/>
</dbReference>
<dbReference type="Gene3D" id="1.25.10.10">
    <property type="entry name" value="Leucine-rich Repeat Variant"/>
    <property type="match status" value="4"/>
</dbReference>
<dbReference type="PANTHER" id="PTHR12697:SF5">
    <property type="entry name" value="DEOXYHYPUSINE HYDROXYLASE"/>
    <property type="match status" value="1"/>
</dbReference>
<protein>
    <recommendedName>
        <fullName evidence="4">HEAT repeat domain-containing protein</fullName>
    </recommendedName>
</protein>
<dbReference type="SMART" id="SM00567">
    <property type="entry name" value="EZ_HEAT"/>
    <property type="match status" value="17"/>
</dbReference>
<dbReference type="PROSITE" id="PS50077">
    <property type="entry name" value="HEAT_REPEAT"/>
    <property type="match status" value="2"/>
</dbReference>
<evidence type="ECO:0000256" key="1">
    <source>
        <dbReference type="ARBA" id="ARBA00022737"/>
    </source>
</evidence>
<dbReference type="InterPro" id="IPR021133">
    <property type="entry name" value="HEAT_type_2"/>
</dbReference>
<gene>
    <name evidence="3" type="ORF">VVAX_06650</name>
</gene>
<dbReference type="Pfam" id="PF02985">
    <property type="entry name" value="HEAT"/>
    <property type="match status" value="1"/>
</dbReference>
<evidence type="ECO:0000313" key="3">
    <source>
        <dbReference type="EMBL" id="CAA2110407.1"/>
    </source>
</evidence>
<reference evidence="3" key="1">
    <citation type="submission" date="2019-12" db="EMBL/GenBank/DDBJ databases">
        <authorList>
            <person name="Cremers G."/>
        </authorList>
    </citation>
    <scope>NUCLEOTIDE SEQUENCE</scope>
    <source>
        <strain evidence="3">Vvax</strain>
    </source>
</reference>
<dbReference type="InterPro" id="IPR004155">
    <property type="entry name" value="PBS_lyase_HEAT"/>
</dbReference>
<dbReference type="SUPFAM" id="SSF48371">
    <property type="entry name" value="ARM repeat"/>
    <property type="match status" value="1"/>
</dbReference>
<dbReference type="InterPro" id="IPR016024">
    <property type="entry name" value="ARM-type_fold"/>
</dbReference>